<keyword evidence="3" id="KW-0949">S-adenosyl-L-methionine</keyword>
<dbReference type="PANTHER" id="PTHR14614:SF164">
    <property type="entry name" value="HISTONE-ARGININE METHYLTRANSFERASE METTL23"/>
    <property type="match status" value="1"/>
</dbReference>
<evidence type="ECO:0000313" key="6">
    <source>
        <dbReference type="Proteomes" id="UP001530400"/>
    </source>
</evidence>
<accession>A0ABD3NWZ9</accession>
<evidence type="ECO:0000313" key="5">
    <source>
        <dbReference type="EMBL" id="KAL3780207.1"/>
    </source>
</evidence>
<dbReference type="GO" id="GO:0008168">
    <property type="term" value="F:methyltransferase activity"/>
    <property type="evidence" value="ECO:0007669"/>
    <property type="project" value="UniProtKB-KW"/>
</dbReference>
<dbReference type="SUPFAM" id="SSF53335">
    <property type="entry name" value="S-adenosyl-L-methionine-dependent methyltransferases"/>
    <property type="match status" value="1"/>
</dbReference>
<dbReference type="InterPro" id="IPR019410">
    <property type="entry name" value="Methyltransf_16"/>
</dbReference>
<comment type="caution">
    <text evidence="5">The sequence shown here is derived from an EMBL/GenBank/DDBJ whole genome shotgun (WGS) entry which is preliminary data.</text>
</comment>
<dbReference type="Gene3D" id="3.40.50.150">
    <property type="entry name" value="Vaccinia Virus protein VP39"/>
    <property type="match status" value="1"/>
</dbReference>
<sequence>MRYMKFLHFTLLAPRSRAFSTSYIPLRRIEVDLRPQLSDLIIAYERDNLEEDNLLERALGVQDCTSSINDIRRKQQFHDTLGLQAWPSGFVAARIMLDMLPDHRGDFTVLELGCGTGVPSLAAYKAGANAVATDLDVNIVSRSFNEQSSHGGNGYKCIELNLLDEKACEKIISYTRPNLVIAADCLYDATLANAVGQIMSVSAGKYGCNILVADPGRLDGRGRELFLDSFLSDTDFGSREKYGFEDVDMPQELLRKSGASLSWCGVLETKVGIFTWLNSDIK</sequence>
<evidence type="ECO:0000256" key="3">
    <source>
        <dbReference type="ARBA" id="ARBA00022691"/>
    </source>
</evidence>
<comment type="similarity">
    <text evidence="4">Belongs to the methyltransferase superfamily. METTL23 family.</text>
</comment>
<name>A0ABD3NWZ9_9STRA</name>
<organism evidence="5 6">
    <name type="scientific">Cyclotella atomus</name>
    <dbReference type="NCBI Taxonomy" id="382360"/>
    <lineage>
        <taxon>Eukaryota</taxon>
        <taxon>Sar</taxon>
        <taxon>Stramenopiles</taxon>
        <taxon>Ochrophyta</taxon>
        <taxon>Bacillariophyta</taxon>
        <taxon>Coscinodiscophyceae</taxon>
        <taxon>Thalassiosirophycidae</taxon>
        <taxon>Stephanodiscales</taxon>
        <taxon>Stephanodiscaceae</taxon>
        <taxon>Cyclotella</taxon>
    </lineage>
</organism>
<reference evidence="5 6" key="1">
    <citation type="submission" date="2024-10" db="EMBL/GenBank/DDBJ databases">
        <title>Updated reference genomes for cyclostephanoid diatoms.</title>
        <authorList>
            <person name="Roberts W.R."/>
            <person name="Alverson A.J."/>
        </authorList>
    </citation>
    <scope>NUCLEOTIDE SEQUENCE [LARGE SCALE GENOMIC DNA]</scope>
    <source>
        <strain evidence="5 6">AJA010-31</strain>
    </source>
</reference>
<dbReference type="Pfam" id="PF10294">
    <property type="entry name" value="Methyltransf_16"/>
    <property type="match status" value="1"/>
</dbReference>
<evidence type="ECO:0000256" key="2">
    <source>
        <dbReference type="ARBA" id="ARBA00022679"/>
    </source>
</evidence>
<dbReference type="GO" id="GO:0032259">
    <property type="term" value="P:methylation"/>
    <property type="evidence" value="ECO:0007669"/>
    <property type="project" value="UniProtKB-KW"/>
</dbReference>
<keyword evidence="2" id="KW-0808">Transferase</keyword>
<keyword evidence="1" id="KW-0489">Methyltransferase</keyword>
<evidence type="ECO:0000256" key="4">
    <source>
        <dbReference type="ARBA" id="ARBA00043988"/>
    </source>
</evidence>
<proteinExistence type="inferred from homology"/>
<gene>
    <name evidence="5" type="ORF">ACHAWO_000150</name>
</gene>
<evidence type="ECO:0008006" key="7">
    <source>
        <dbReference type="Google" id="ProtNLM"/>
    </source>
</evidence>
<keyword evidence="6" id="KW-1185">Reference proteome</keyword>
<dbReference type="InterPro" id="IPR029063">
    <property type="entry name" value="SAM-dependent_MTases_sf"/>
</dbReference>
<dbReference type="PANTHER" id="PTHR14614">
    <property type="entry name" value="HEPATOCELLULAR CARCINOMA-ASSOCIATED ANTIGEN"/>
    <property type="match status" value="1"/>
</dbReference>
<dbReference type="AlphaFoldDB" id="A0ABD3NWZ9"/>
<evidence type="ECO:0000256" key="1">
    <source>
        <dbReference type="ARBA" id="ARBA00022603"/>
    </source>
</evidence>
<protein>
    <recommendedName>
        <fullName evidence="7">Methyltransferase domain-containing protein</fullName>
    </recommendedName>
</protein>
<dbReference type="EMBL" id="JALLPJ020000901">
    <property type="protein sequence ID" value="KAL3780207.1"/>
    <property type="molecule type" value="Genomic_DNA"/>
</dbReference>
<dbReference type="Proteomes" id="UP001530400">
    <property type="component" value="Unassembled WGS sequence"/>
</dbReference>